<evidence type="ECO:0000256" key="4">
    <source>
        <dbReference type="ARBA" id="ARBA00022729"/>
    </source>
</evidence>
<evidence type="ECO:0000256" key="5">
    <source>
        <dbReference type="SAM" id="SignalP"/>
    </source>
</evidence>
<dbReference type="FunCoup" id="A0A6P6D8N5">
    <property type="interactions" value="161"/>
</dbReference>
<comment type="subcellular location">
    <subcellularLocation>
        <location evidence="1">Secreted</location>
    </subcellularLocation>
</comment>
<evidence type="ECO:0000313" key="8">
    <source>
        <dbReference type="RefSeq" id="XP_023556013.1"/>
    </source>
</evidence>
<dbReference type="GO" id="GO:0005615">
    <property type="term" value="C:extracellular space"/>
    <property type="evidence" value="ECO:0007669"/>
    <property type="project" value="TreeGrafter"/>
</dbReference>
<comment type="similarity">
    <text evidence="2">Belongs to the calycin superfamily. Lipocalin family.</text>
</comment>
<keyword evidence="3" id="KW-0964">Secreted</keyword>
<dbReference type="CDD" id="cd19414">
    <property type="entry name" value="lipocalin_1_3_4_13-like"/>
    <property type="match status" value="1"/>
</dbReference>
<dbReference type="InterPro" id="IPR012674">
    <property type="entry name" value="Calycin"/>
</dbReference>
<organism evidence="7 8">
    <name type="scientific">Octodon degus</name>
    <name type="common">Degu</name>
    <name type="synonym">Sciurus degus</name>
    <dbReference type="NCBI Taxonomy" id="10160"/>
    <lineage>
        <taxon>Eukaryota</taxon>
        <taxon>Metazoa</taxon>
        <taxon>Chordata</taxon>
        <taxon>Craniata</taxon>
        <taxon>Vertebrata</taxon>
        <taxon>Euteleostomi</taxon>
        <taxon>Mammalia</taxon>
        <taxon>Eutheria</taxon>
        <taxon>Euarchontoglires</taxon>
        <taxon>Glires</taxon>
        <taxon>Rodentia</taxon>
        <taxon>Hystricomorpha</taxon>
        <taxon>Octodontidae</taxon>
        <taxon>Octodon</taxon>
    </lineage>
</organism>
<name>A0A6P6D8N5_OCTDE</name>
<protein>
    <submittedName>
        <fullName evidence="8">Odorant-binding protein 2b</fullName>
    </submittedName>
</protein>
<feature type="domain" description="Lipocalin/cytosolic fatty-acid binding" evidence="6">
    <location>
        <begin position="88"/>
        <end position="226"/>
    </location>
</feature>
<reference evidence="8" key="1">
    <citation type="submission" date="2025-08" db="UniProtKB">
        <authorList>
            <consortium name="RefSeq"/>
        </authorList>
    </citation>
    <scope>IDENTIFICATION</scope>
</reference>
<evidence type="ECO:0000259" key="6">
    <source>
        <dbReference type="Pfam" id="PF00061"/>
    </source>
</evidence>
<feature type="chain" id="PRO_5028430143" evidence="5">
    <location>
        <begin position="20"/>
        <end position="233"/>
    </location>
</feature>
<dbReference type="InParanoid" id="A0A6P6D8N5"/>
<keyword evidence="4 5" id="KW-0732">Signal</keyword>
<evidence type="ECO:0000256" key="3">
    <source>
        <dbReference type="ARBA" id="ARBA00022525"/>
    </source>
</evidence>
<dbReference type="GO" id="GO:0036094">
    <property type="term" value="F:small molecule binding"/>
    <property type="evidence" value="ECO:0007669"/>
    <property type="project" value="InterPro"/>
</dbReference>
<dbReference type="OrthoDB" id="9621919at2759"/>
<dbReference type="Pfam" id="PF00061">
    <property type="entry name" value="Lipocalin"/>
    <property type="match status" value="1"/>
</dbReference>
<dbReference type="Proteomes" id="UP000515203">
    <property type="component" value="Unplaced"/>
</dbReference>
<dbReference type="PANTHER" id="PTHR11430">
    <property type="entry name" value="LIPOCALIN"/>
    <property type="match status" value="1"/>
</dbReference>
<proteinExistence type="inferred from homology"/>
<dbReference type="Gene3D" id="2.40.128.20">
    <property type="match status" value="1"/>
</dbReference>
<sequence>MKTLLLTLVLLGLVAALQAQDPLSLQPEEPDVRLGGGGNWDGLGALCKVQQMWPLLGQAWSGNSLAGSRAARGLIGLHGTHTYLLQLTGTWYTKALVSNMTLPEGKKLKVVFPLTVTARGGGDLEARVTFLIKGQCHVKEIPMQKTEEPGKYSAFGGKKFIYVEELPVQDHYIFYCEKRGPGKTFGMGKLMGRTPEENPKALEEFRKFAQRKQLSQEKIIIPEQRESCVPDHD</sequence>
<evidence type="ECO:0000313" key="7">
    <source>
        <dbReference type="Proteomes" id="UP000515203"/>
    </source>
</evidence>
<dbReference type="InterPro" id="IPR002345">
    <property type="entry name" value="Lipocalin"/>
</dbReference>
<accession>A0A6P6D8N5</accession>
<dbReference type="InterPro" id="IPR000566">
    <property type="entry name" value="Lipocln_cytosolic_FA-bd_dom"/>
</dbReference>
<dbReference type="RefSeq" id="XP_023556013.1">
    <property type="nucleotide sequence ID" value="XM_023700245.1"/>
</dbReference>
<dbReference type="AlphaFoldDB" id="A0A6P6D8N5"/>
<dbReference type="SUPFAM" id="SSF50814">
    <property type="entry name" value="Lipocalins"/>
    <property type="match status" value="1"/>
</dbReference>
<gene>
    <name evidence="8" type="primary">LOC101569274</name>
</gene>
<feature type="signal peptide" evidence="5">
    <location>
        <begin position="1"/>
        <end position="19"/>
    </location>
</feature>
<dbReference type="InterPro" id="IPR002450">
    <property type="entry name" value="von_Ebner_gland"/>
</dbReference>
<dbReference type="GeneID" id="101569274"/>
<dbReference type="PRINTS" id="PR01175">
    <property type="entry name" value="VNEBNERGLAND"/>
</dbReference>
<evidence type="ECO:0000256" key="1">
    <source>
        <dbReference type="ARBA" id="ARBA00004613"/>
    </source>
</evidence>
<evidence type="ECO:0000256" key="2">
    <source>
        <dbReference type="ARBA" id="ARBA00006889"/>
    </source>
</evidence>
<keyword evidence="7" id="KW-1185">Reference proteome</keyword>
<dbReference type="PANTHER" id="PTHR11430:SF129">
    <property type="entry name" value="ODORANT-BINDING PROTEIN 2A-RELATED"/>
    <property type="match status" value="1"/>
</dbReference>